<evidence type="ECO:0000313" key="1">
    <source>
        <dbReference type="EMBL" id="KAA0166522.1"/>
    </source>
</evidence>
<dbReference type="SUPFAM" id="SSF53448">
    <property type="entry name" value="Nucleotide-diphospho-sugar transferases"/>
    <property type="match status" value="1"/>
</dbReference>
<comment type="caution">
    <text evidence="1">The sequence shown here is derived from an EMBL/GenBank/DDBJ whole genome shotgun (WGS) entry which is preliminary data.</text>
</comment>
<evidence type="ECO:0000313" key="2">
    <source>
        <dbReference type="Proteomes" id="UP000325113"/>
    </source>
</evidence>
<dbReference type="PANTHER" id="PTHR36529">
    <property type="entry name" value="SLL1095 PROTEIN"/>
    <property type="match status" value="1"/>
</dbReference>
<dbReference type="AlphaFoldDB" id="A0A5A8DMB9"/>
<proteinExistence type="predicted"/>
<accession>A0A5A8DMB9</accession>
<evidence type="ECO:0008006" key="3">
    <source>
        <dbReference type="Google" id="ProtNLM"/>
    </source>
</evidence>
<dbReference type="Gene3D" id="3.90.550.10">
    <property type="entry name" value="Spore Coat Polysaccharide Biosynthesis Protein SpsA, Chain A"/>
    <property type="match status" value="1"/>
</dbReference>
<gene>
    <name evidence="1" type="ORF">FNF31_01300</name>
</gene>
<name>A0A5A8DMB9_CAFRO</name>
<protein>
    <recommendedName>
        <fullName evidence="3">DUF2064 domain-containing protein</fullName>
    </recommendedName>
</protein>
<dbReference type="EMBL" id="VLTM01000008">
    <property type="protein sequence ID" value="KAA0166522.1"/>
    <property type="molecule type" value="Genomic_DNA"/>
</dbReference>
<dbReference type="InterPro" id="IPR029044">
    <property type="entry name" value="Nucleotide-diphossugar_trans"/>
</dbReference>
<dbReference type="Proteomes" id="UP000325113">
    <property type="component" value="Unassembled WGS sequence"/>
</dbReference>
<dbReference type="PANTHER" id="PTHR36529:SF1">
    <property type="entry name" value="GLYCOSYLTRANSFERASE"/>
    <property type="match status" value="1"/>
</dbReference>
<dbReference type="Pfam" id="PF09837">
    <property type="entry name" value="DUF2064"/>
    <property type="match status" value="1"/>
</dbReference>
<reference evidence="1 2" key="1">
    <citation type="submission" date="2019-07" db="EMBL/GenBank/DDBJ databases">
        <title>Genomes of Cafeteria roenbergensis.</title>
        <authorList>
            <person name="Fischer M.G."/>
            <person name="Hackl T."/>
            <person name="Roman M."/>
        </authorList>
    </citation>
    <scope>NUCLEOTIDE SEQUENCE [LARGE SCALE GENOMIC DNA]</scope>
    <source>
        <strain evidence="1 2">Cflag</strain>
    </source>
</reference>
<organism evidence="1 2">
    <name type="scientific">Cafeteria roenbergensis</name>
    <name type="common">Marine flagellate</name>
    <dbReference type="NCBI Taxonomy" id="33653"/>
    <lineage>
        <taxon>Eukaryota</taxon>
        <taxon>Sar</taxon>
        <taxon>Stramenopiles</taxon>
        <taxon>Bigyra</taxon>
        <taxon>Opalozoa</taxon>
        <taxon>Bicosoecida</taxon>
        <taxon>Cafeteriaceae</taxon>
        <taxon>Cafeteria</taxon>
    </lineage>
</organism>
<sequence length="819" mass="79732">MSRTADEAPRSLTASLATALAAESEWARRFLGGDPDAWSAAESHCPRSRTVRISGVLGELDAFQPLAADGAVDSGLAIAQHLALSGLRAAASPCAGTLDFEYAAADRVTLVEVKRTMATLASGSARGASFPSCPAHVGAWLARAEADASDAARARSASASARPLLPPAPAAATSAGAPLAATLRADPRIASALAWTARRSLSPECVCHGSLTSAALLVAPPGSRDVGDFLPVPPHHGSADGSAAAVKAASSGVGDLIGGIGATGALVMTTDDGPALPPKTATDIAEAVEAAGRRAAGGLGHGVTAGAVSGAGGGDGGSSAEDDGSVALVGPSSEAFAGPRGFDAGTLLGSLVVAAAAAAVAEGRAAAAAAAATGYSKHIAAQRADVASRRRAEAATGCGALLAGFAGTLLRRLGPQEASLAAETACSQATAEVVRVAELHSRGDAEADMPLEVASLGTAGERAACLALAGACARLLGCGVAAAVRSVLADEGLDVAAPAAESAAIQAGLAVSQAVNAALATAKRALAVADAAGADEAASALASWFSGGASAHGAPSGVPAAIGGGAGGPWTLVVIAKPPVAGHAKTRLAAELAGLGCAEAAGAAAGVSSALLADALASMRHVDGDGCVDRAVYTVVPSGRAASAVPPELQSVVDAAESPASWRIAVHPEAGKRGLSEVMEAALSDAQARSAGPVAFVGCDMPTLRLVDLMPAVRAAWGGTSTMLPAGDGGYVALVVPGGASGRACFADVEWSTSHTFASQQAAVQADACVKAVRSVPGRVWDDVDTLESLERVALLLGAGSATHHAWTACKPAATGATA</sequence>
<dbReference type="InterPro" id="IPR018641">
    <property type="entry name" value="Trfase_1_rSAM/seldom-assoc"/>
</dbReference>